<feature type="transmembrane region" description="Helical" evidence="1">
    <location>
        <begin position="49"/>
        <end position="67"/>
    </location>
</feature>
<feature type="transmembrane region" description="Helical" evidence="1">
    <location>
        <begin position="20"/>
        <end position="42"/>
    </location>
</feature>
<evidence type="ECO:0000313" key="3">
    <source>
        <dbReference type="Proteomes" id="UP000309618"/>
    </source>
</evidence>
<evidence type="ECO:0000256" key="1">
    <source>
        <dbReference type="SAM" id="Phobius"/>
    </source>
</evidence>
<dbReference type="RefSeq" id="WP_136501914.1">
    <property type="nucleotide sequence ID" value="NZ_SSUX01000008.1"/>
</dbReference>
<dbReference type="Proteomes" id="UP000309618">
    <property type="component" value="Unassembled WGS sequence"/>
</dbReference>
<proteinExistence type="predicted"/>
<organism evidence="2 3">
    <name type="scientific">Aeromonas veronii</name>
    <dbReference type="NCBI Taxonomy" id="654"/>
    <lineage>
        <taxon>Bacteria</taxon>
        <taxon>Pseudomonadati</taxon>
        <taxon>Pseudomonadota</taxon>
        <taxon>Gammaproteobacteria</taxon>
        <taxon>Aeromonadales</taxon>
        <taxon>Aeromonadaceae</taxon>
        <taxon>Aeromonas</taxon>
    </lineage>
</organism>
<name>A0A4S5CKA3_AERVE</name>
<gene>
    <name evidence="2" type="ORF">E8Q35_12990</name>
</gene>
<keyword evidence="1" id="KW-0812">Transmembrane</keyword>
<dbReference type="EMBL" id="SSUX01000008">
    <property type="protein sequence ID" value="THJ45091.1"/>
    <property type="molecule type" value="Genomic_DNA"/>
</dbReference>
<comment type="caution">
    <text evidence="2">The sequence shown here is derived from an EMBL/GenBank/DDBJ whole genome shotgun (WGS) entry which is preliminary data.</text>
</comment>
<dbReference type="AlphaFoldDB" id="A0A4S5CKA3"/>
<accession>A0A4S5CKA3</accession>
<sequence length="213" mass="24222">MSAIQTQVKLFSMLTSLSNLPILLLSWKSKEGCLIMFVIAWFKKHRLQIAPLVALLLMAASLLYLSLKYGDDYQYVGMYESITSSHNQDANRPELQSDDPKDIKSKQLVDDYKKKPTPNVILQGRYSGKYFDDQEETLTFVFGDDNSLTKIVRYGENRHTTGKATYKFNGSTLEFTNITGQPRLFPSAGEAIVVNDLDSVTLPAFNYLRLKRE</sequence>
<evidence type="ECO:0000313" key="2">
    <source>
        <dbReference type="EMBL" id="THJ45091.1"/>
    </source>
</evidence>
<keyword evidence="1" id="KW-0472">Membrane</keyword>
<reference evidence="2 3" key="1">
    <citation type="submission" date="2019-04" db="EMBL/GenBank/DDBJ databases">
        <title>Comparative genomics of Aeromonas veronii strains pathogenic to fish.</title>
        <authorList>
            <person name="Cascarano M.C."/>
            <person name="Smyrli M."/>
            <person name="Katharios P."/>
        </authorList>
    </citation>
    <scope>NUCLEOTIDE SEQUENCE [LARGE SCALE GENOMIC DNA]</scope>
    <source>
        <strain evidence="2 3">XU1</strain>
    </source>
</reference>
<keyword evidence="1" id="KW-1133">Transmembrane helix</keyword>
<protein>
    <submittedName>
        <fullName evidence="2">Uncharacterized protein</fullName>
    </submittedName>
</protein>